<feature type="compositionally biased region" description="Polar residues" evidence="6">
    <location>
        <begin position="454"/>
        <end position="473"/>
    </location>
</feature>
<dbReference type="GO" id="GO:0005634">
    <property type="term" value="C:nucleus"/>
    <property type="evidence" value="ECO:0007669"/>
    <property type="project" value="UniProtKB-SubCell"/>
</dbReference>
<dbReference type="Gene3D" id="3.90.1140.10">
    <property type="entry name" value="Cyclic phosphodiesterase"/>
    <property type="match status" value="1"/>
</dbReference>
<feature type="region of interest" description="Disordered" evidence="6">
    <location>
        <begin position="433"/>
        <end position="473"/>
    </location>
</feature>
<feature type="compositionally biased region" description="Polar residues" evidence="6">
    <location>
        <begin position="435"/>
        <end position="444"/>
    </location>
</feature>
<feature type="region of interest" description="Disordered" evidence="6">
    <location>
        <begin position="393"/>
        <end position="413"/>
    </location>
</feature>
<sequence>MFGRHAVETLTKLILLRGVQRRASANVQLLVCPKVRLNLVTRANACSILLKHLSYMDMQPPCGSESDPLLEFDITMEHDSHELSSATVTSFDTVHADKASSSAQGDVSTEKAKRAKKKAKKPRGRKKKQPTVSGCSDDLMAELPFAGTEVWKDLGFTTSERLKKKRKIGESSESDDDADKKKKKKKKESQRPNYFVSIPITNPKIRAGMEAVQAAVIQRDPRLSRVLIPAGSLHITLLVTHLGSQDQVDSAACALEHSRQSVVELLEGQELVLPFCGMMSFKNEVVFVKLAEGEHNKKLTQIAEAVRRTFLERGIAVTDDKAFKPHLTFMKLSRAPKLRSQGIKKLDPELYAEFSQHQFGDETLSRIDLCSMLKKKSPDGYYHREKSIRFDLTQRAHRASRTSGKKLPEPDDEELVSLSKRLVEDAVLRAVQQYMEETQQNNGGAAQPKGEGQTPAQTATQVPSDTLNSNARK</sequence>
<comment type="subcellular location">
    <subcellularLocation>
        <location evidence="2">Cytoplasm</location>
    </subcellularLocation>
    <subcellularLocation>
        <location evidence="1">Nucleus</location>
    </subcellularLocation>
</comment>
<dbReference type="FunFam" id="3.90.1140.10:FF:000004">
    <property type="entry name" value="A-kinase anchoring protein 7 isoform X1"/>
    <property type="match status" value="1"/>
</dbReference>
<reference evidence="10" key="1">
    <citation type="submission" date="2025-08" db="UniProtKB">
        <authorList>
            <consortium name="RefSeq"/>
        </authorList>
    </citation>
    <scope>IDENTIFICATION</scope>
</reference>
<keyword evidence="3" id="KW-0963">Cytoplasm</keyword>
<organism evidence="9 10">
    <name type="scientific">Clupea harengus</name>
    <name type="common">Atlantic herring</name>
    <dbReference type="NCBI Taxonomy" id="7950"/>
    <lineage>
        <taxon>Eukaryota</taxon>
        <taxon>Metazoa</taxon>
        <taxon>Chordata</taxon>
        <taxon>Craniata</taxon>
        <taxon>Vertebrata</taxon>
        <taxon>Euteleostomi</taxon>
        <taxon>Actinopterygii</taxon>
        <taxon>Neopterygii</taxon>
        <taxon>Teleostei</taxon>
        <taxon>Clupei</taxon>
        <taxon>Clupeiformes</taxon>
        <taxon>Clupeoidei</taxon>
        <taxon>Clupeidae</taxon>
        <taxon>Clupea</taxon>
    </lineage>
</organism>
<dbReference type="SUPFAM" id="SSF55144">
    <property type="entry name" value="LigT-like"/>
    <property type="match status" value="1"/>
</dbReference>
<dbReference type="Pfam" id="PF10469">
    <property type="entry name" value="AKAP7_NLS"/>
    <property type="match status" value="1"/>
</dbReference>
<dbReference type="OrthoDB" id="277832at2759"/>
<dbReference type="CTD" id="9465"/>
<feature type="region of interest" description="Disordered" evidence="6">
    <location>
        <begin position="98"/>
        <end position="135"/>
    </location>
</feature>
<dbReference type="PANTHER" id="PTHR15934">
    <property type="entry name" value="RNA 2',3'-CYCLIC PHOSPHODIESTERASE"/>
    <property type="match status" value="1"/>
</dbReference>
<dbReference type="InterPro" id="IPR052641">
    <property type="entry name" value="AKAP7_isoform_gamma"/>
</dbReference>
<dbReference type="GeneID" id="105902374"/>
<feature type="compositionally biased region" description="Basic residues" evidence="6">
    <location>
        <begin position="395"/>
        <end position="404"/>
    </location>
</feature>
<evidence type="ECO:0000256" key="5">
    <source>
        <dbReference type="ARBA" id="ARBA00038702"/>
    </source>
</evidence>
<evidence type="ECO:0000256" key="3">
    <source>
        <dbReference type="ARBA" id="ARBA00022490"/>
    </source>
</evidence>
<comment type="subunit">
    <text evidence="5">Binds cAMP-dependent protein kinase (PKA). Interacts with PRKCA; only the cytoplasmic form is capable of interacting with PRKCA.</text>
</comment>
<evidence type="ECO:0000256" key="6">
    <source>
        <dbReference type="SAM" id="MobiDB-lite"/>
    </source>
</evidence>
<dbReference type="PANTHER" id="PTHR15934:SF6">
    <property type="entry name" value="A-KINASE ANCHOR PROTEIN 7 ISOFORM GAMMA"/>
    <property type="match status" value="1"/>
</dbReference>
<gene>
    <name evidence="10" type="primary">akap7</name>
</gene>
<dbReference type="AlphaFoldDB" id="A0A6P8GHY4"/>
<dbReference type="GO" id="GO:0010738">
    <property type="term" value="P:regulation of protein kinase A signaling"/>
    <property type="evidence" value="ECO:0007669"/>
    <property type="project" value="TreeGrafter"/>
</dbReference>
<dbReference type="GO" id="GO:0034237">
    <property type="term" value="F:protein kinase A regulatory subunit binding"/>
    <property type="evidence" value="ECO:0007669"/>
    <property type="project" value="TreeGrafter"/>
</dbReference>
<feature type="domain" description="A-kinase anchor protein 7-like phosphoesterase" evidence="7">
    <location>
        <begin position="192"/>
        <end position="390"/>
    </location>
</feature>
<dbReference type="InterPro" id="IPR009097">
    <property type="entry name" value="Cyclic_Pdiesterase"/>
</dbReference>
<evidence type="ECO:0000259" key="7">
    <source>
        <dbReference type="Pfam" id="PF10469"/>
    </source>
</evidence>
<dbReference type="RefSeq" id="XP_031436971.1">
    <property type="nucleotide sequence ID" value="XM_031581111.2"/>
</dbReference>
<dbReference type="Proteomes" id="UP000515152">
    <property type="component" value="Chromosome 15"/>
</dbReference>
<evidence type="ECO:0000256" key="2">
    <source>
        <dbReference type="ARBA" id="ARBA00004496"/>
    </source>
</evidence>
<feature type="compositionally biased region" description="Basic residues" evidence="6">
    <location>
        <begin position="113"/>
        <end position="129"/>
    </location>
</feature>
<feature type="region of interest" description="Disordered" evidence="6">
    <location>
        <begin position="162"/>
        <end position="192"/>
    </location>
</feature>
<dbReference type="InterPro" id="IPR019510">
    <property type="entry name" value="AKAP7-like_phosphoesterase"/>
</dbReference>
<evidence type="ECO:0000259" key="8">
    <source>
        <dbReference type="Pfam" id="PF10470"/>
    </source>
</evidence>
<accession>A0A6P8GHY4</accession>
<evidence type="ECO:0000256" key="1">
    <source>
        <dbReference type="ARBA" id="ARBA00004123"/>
    </source>
</evidence>
<feature type="domain" description="A-kinase anchor protein 7 RI-RII subunit-binding" evidence="8">
    <location>
        <begin position="409"/>
        <end position="442"/>
    </location>
</feature>
<keyword evidence="9" id="KW-1185">Reference proteome</keyword>
<evidence type="ECO:0000313" key="10">
    <source>
        <dbReference type="RefSeq" id="XP_031436971.1"/>
    </source>
</evidence>
<proteinExistence type="predicted"/>
<evidence type="ECO:0000313" key="9">
    <source>
        <dbReference type="Proteomes" id="UP000515152"/>
    </source>
</evidence>
<evidence type="ECO:0000256" key="4">
    <source>
        <dbReference type="ARBA" id="ARBA00023242"/>
    </source>
</evidence>
<protein>
    <submittedName>
        <fullName evidence="10">A-kinase anchor protein 7 isoform X1</fullName>
    </submittedName>
</protein>
<keyword evidence="4" id="KW-0539">Nucleus</keyword>
<dbReference type="Pfam" id="PF10470">
    <property type="entry name" value="AKAP7_RIRII_bdg"/>
    <property type="match status" value="1"/>
</dbReference>
<dbReference type="InterPro" id="IPR019511">
    <property type="entry name" value="AKAP7_RI-RII-bd_dom"/>
</dbReference>
<dbReference type="GO" id="GO:0005829">
    <property type="term" value="C:cytosol"/>
    <property type="evidence" value="ECO:0007669"/>
    <property type="project" value="TreeGrafter"/>
</dbReference>
<name>A0A6P8GHY4_CLUHA</name>